<protein>
    <submittedName>
        <fullName evidence="1">Uncharacterized protein</fullName>
    </submittedName>
</protein>
<name>A0ABX6IH16_9ACTN</name>
<reference evidence="1" key="1">
    <citation type="journal article" date="2021" name="Nat. Microbiol.">
        <title>Cocultivation of an ultrasmall environmental parasitic bacterium with lytic ability against bacteria associated with wastewater foams.</title>
        <authorList>
            <person name="Batinovic S."/>
            <person name="Rose J.J.A."/>
            <person name="Ratcliffe J."/>
            <person name="Seviour R.J."/>
            <person name="Petrovski S."/>
        </authorList>
    </citation>
    <scope>NUCLEOTIDE SEQUENCE</scope>
    <source>
        <strain evidence="1">CON9</strain>
    </source>
</reference>
<sequence>MADSVANKVDEPTSDESKEFEGLARFWLPPEMVDLRETAVLGGYDIEVRNRCLDDGTPCCTMLVHSVDADGNDRDDFVCFTTDYVGGEWVVPRGGTGTLPNLLSGKGIAVQSVPVRELLRRIGTHTNPWDVAVSDDPVRCATAQDEYLRIFSYGTYDEMVGANAEHLARASQSEDFRALYTVGILCGHDVIIRNSRVEDTLETGVRVQLVDRDGAPEGTPVDAVSVYHDGEWKLDPERVGLLNEADGTLEPTPVEDLLDFMVSQVNDWDFADETLVEEDGPALTERQRRTMRATLAEAGNLDVADLRAVILTLSVYQPVTDRYEGRDYRTVWYSSQREHIAGWLAEYSGPGAYNRRTGSGSSKAFYGRFKCAPGLLWLAEALGEDPAICDRAITAADAAGSNVASQCGAFRKIVPWSRIVELLDRTLAIGGSTT</sequence>
<proteinExistence type="predicted"/>
<evidence type="ECO:0000313" key="2">
    <source>
        <dbReference type="Proteomes" id="UP001059836"/>
    </source>
</evidence>
<organism evidence="1 2">
    <name type="scientific">Gordonia pseudamarae</name>
    <dbReference type="NCBI Taxonomy" id="2831662"/>
    <lineage>
        <taxon>Bacteria</taxon>
        <taxon>Bacillati</taxon>
        <taxon>Actinomycetota</taxon>
        <taxon>Actinomycetes</taxon>
        <taxon>Mycobacteriales</taxon>
        <taxon>Gordoniaceae</taxon>
        <taxon>Gordonia</taxon>
    </lineage>
</organism>
<dbReference type="EMBL" id="CP045809">
    <property type="protein sequence ID" value="QHN34588.1"/>
    <property type="molecule type" value="Genomic_DNA"/>
</dbReference>
<gene>
    <name evidence="1" type="ORF">GII31_06430</name>
</gene>
<dbReference type="RefSeq" id="WP_213247858.1">
    <property type="nucleotide sequence ID" value="NZ_CP045806.1"/>
</dbReference>
<evidence type="ECO:0000313" key="1">
    <source>
        <dbReference type="EMBL" id="QHN34588.1"/>
    </source>
</evidence>
<keyword evidence="2" id="KW-1185">Reference proteome</keyword>
<accession>A0ABX6IH16</accession>
<dbReference type="Proteomes" id="UP001059836">
    <property type="component" value="Chromosome"/>
</dbReference>